<dbReference type="InterPro" id="IPR024079">
    <property type="entry name" value="MetalloPept_cat_dom_sf"/>
</dbReference>
<dbReference type="PROSITE" id="PS50215">
    <property type="entry name" value="ADAM_MEPRO"/>
    <property type="match status" value="1"/>
</dbReference>
<comment type="caution">
    <text evidence="1">Lacks conserved residue(s) required for the propagation of feature annotation.</text>
</comment>
<evidence type="ECO:0000256" key="4">
    <source>
        <dbReference type="SAM" id="SignalP"/>
    </source>
</evidence>
<feature type="binding site" evidence="1">
    <location>
        <position position="167"/>
    </location>
    <ligand>
        <name>Zn(2+)</name>
        <dbReference type="ChEBI" id="CHEBI:29105"/>
        <note>catalytic</note>
    </ligand>
</feature>
<keyword evidence="3" id="KW-0472">Membrane</keyword>
<gene>
    <name evidence="6" type="ORF">GCK72_024822</name>
</gene>
<name>A0A6A5G120_CAERE</name>
<feature type="signal peptide" evidence="4">
    <location>
        <begin position="1"/>
        <end position="17"/>
    </location>
</feature>
<keyword evidence="3" id="KW-0812">Transmembrane</keyword>
<feature type="compositionally biased region" description="Polar residues" evidence="2">
    <location>
        <begin position="548"/>
        <end position="570"/>
    </location>
</feature>
<feature type="domain" description="Peptidase M12B" evidence="5">
    <location>
        <begin position="46"/>
        <end position="215"/>
    </location>
</feature>
<dbReference type="KEGG" id="crq:GCK72_024822"/>
<dbReference type="Proteomes" id="UP000483820">
    <property type="component" value="Chromosome X"/>
</dbReference>
<feature type="region of interest" description="Disordered" evidence="2">
    <location>
        <begin position="320"/>
        <end position="362"/>
    </location>
</feature>
<keyword evidence="4" id="KW-0732">Signal</keyword>
<keyword evidence="3" id="KW-1133">Transmembrane helix</keyword>
<accession>A0A6A5G120</accession>
<feature type="region of interest" description="Disordered" evidence="2">
    <location>
        <begin position="604"/>
        <end position="631"/>
    </location>
</feature>
<dbReference type="GO" id="GO:0004222">
    <property type="term" value="F:metalloendopeptidase activity"/>
    <property type="evidence" value="ECO:0007669"/>
    <property type="project" value="InterPro"/>
</dbReference>
<dbReference type="RefSeq" id="XP_053579636.1">
    <property type="nucleotide sequence ID" value="XM_053736070.1"/>
</dbReference>
<evidence type="ECO:0000256" key="2">
    <source>
        <dbReference type="SAM" id="MobiDB-lite"/>
    </source>
</evidence>
<proteinExistence type="predicted"/>
<dbReference type="GO" id="GO:0006509">
    <property type="term" value="P:membrane protein ectodomain proteolysis"/>
    <property type="evidence" value="ECO:0007669"/>
    <property type="project" value="TreeGrafter"/>
</dbReference>
<keyword evidence="1" id="KW-0862">Zinc</keyword>
<feature type="compositionally biased region" description="Basic and acidic residues" evidence="2">
    <location>
        <begin position="320"/>
        <end position="331"/>
    </location>
</feature>
<evidence type="ECO:0000313" key="7">
    <source>
        <dbReference type="Proteomes" id="UP000483820"/>
    </source>
</evidence>
<evidence type="ECO:0000256" key="3">
    <source>
        <dbReference type="SAM" id="Phobius"/>
    </source>
</evidence>
<comment type="caution">
    <text evidence="6">The sequence shown here is derived from an EMBL/GenBank/DDBJ whole genome shotgun (WGS) entry which is preliminary data.</text>
</comment>
<evidence type="ECO:0000259" key="5">
    <source>
        <dbReference type="PROSITE" id="PS50215"/>
    </source>
</evidence>
<organism evidence="6 7">
    <name type="scientific">Caenorhabditis remanei</name>
    <name type="common">Caenorhabditis vulgaris</name>
    <dbReference type="NCBI Taxonomy" id="31234"/>
    <lineage>
        <taxon>Eukaryota</taxon>
        <taxon>Metazoa</taxon>
        <taxon>Ecdysozoa</taxon>
        <taxon>Nematoda</taxon>
        <taxon>Chromadorea</taxon>
        <taxon>Rhabditida</taxon>
        <taxon>Rhabditina</taxon>
        <taxon>Rhabditomorpha</taxon>
        <taxon>Rhabditoidea</taxon>
        <taxon>Rhabditidae</taxon>
        <taxon>Peloderinae</taxon>
        <taxon>Caenorhabditis</taxon>
    </lineage>
</organism>
<dbReference type="AlphaFoldDB" id="A0A6A5G120"/>
<feature type="transmembrane region" description="Helical" evidence="3">
    <location>
        <begin position="283"/>
        <end position="309"/>
    </location>
</feature>
<feature type="binding site" evidence="1">
    <location>
        <position position="171"/>
    </location>
    <ligand>
        <name>Zn(2+)</name>
        <dbReference type="ChEBI" id="CHEBI:29105"/>
        <note>catalytic</note>
    </ligand>
</feature>
<feature type="binding site" evidence="1">
    <location>
        <position position="177"/>
    </location>
    <ligand>
        <name>Zn(2+)</name>
        <dbReference type="ChEBI" id="CHEBI:29105"/>
        <note>catalytic</note>
    </ligand>
</feature>
<protein>
    <recommendedName>
        <fullName evidence="5">Peptidase M12B domain-containing protein</fullName>
    </recommendedName>
</protein>
<dbReference type="CTD" id="9824442"/>
<keyword evidence="1" id="KW-0479">Metal-binding</keyword>
<evidence type="ECO:0000313" key="6">
    <source>
        <dbReference type="EMBL" id="KAF1748355.1"/>
    </source>
</evidence>
<reference evidence="6 7" key="1">
    <citation type="submission" date="2019-12" db="EMBL/GenBank/DDBJ databases">
        <title>Chromosome-level assembly of the Caenorhabditis remanei genome.</title>
        <authorList>
            <person name="Teterina A.A."/>
            <person name="Willis J.H."/>
            <person name="Phillips P.C."/>
        </authorList>
    </citation>
    <scope>NUCLEOTIDE SEQUENCE [LARGE SCALE GENOMIC DNA]</scope>
    <source>
        <strain evidence="6 7">PX506</strain>
        <tissue evidence="6">Whole organism</tissue>
    </source>
</reference>
<dbReference type="EMBL" id="WUAV01000006">
    <property type="protein sequence ID" value="KAF1748355.1"/>
    <property type="molecule type" value="Genomic_DNA"/>
</dbReference>
<dbReference type="Gene3D" id="4.10.70.10">
    <property type="entry name" value="Disintegrin domain"/>
    <property type="match status" value="1"/>
</dbReference>
<dbReference type="InterPro" id="IPR036436">
    <property type="entry name" value="Disintegrin_dom_sf"/>
</dbReference>
<evidence type="ECO:0000256" key="1">
    <source>
        <dbReference type="PROSITE-ProRule" id="PRU00276"/>
    </source>
</evidence>
<dbReference type="GO" id="GO:0046872">
    <property type="term" value="F:metal ion binding"/>
    <property type="evidence" value="ECO:0007669"/>
    <property type="project" value="UniProtKB-KW"/>
</dbReference>
<dbReference type="PANTHER" id="PTHR11905">
    <property type="entry name" value="ADAM A DISINTEGRIN AND METALLOPROTEASE DOMAIN"/>
    <property type="match status" value="1"/>
</dbReference>
<dbReference type="PANTHER" id="PTHR11905:SF238">
    <property type="entry name" value="PEPTIDASE M12B DOMAIN-CONTAINING PROTEIN-RELATED"/>
    <property type="match status" value="1"/>
</dbReference>
<feature type="chain" id="PRO_5025370277" description="Peptidase M12B domain-containing protein" evidence="4">
    <location>
        <begin position="18"/>
        <end position="631"/>
    </location>
</feature>
<dbReference type="Gene3D" id="3.40.390.10">
    <property type="entry name" value="Collagenase (Catalytic Domain)"/>
    <property type="match status" value="1"/>
</dbReference>
<dbReference type="Pfam" id="PF01421">
    <property type="entry name" value="Reprolysin"/>
    <property type="match status" value="1"/>
</dbReference>
<feature type="region of interest" description="Disordered" evidence="2">
    <location>
        <begin position="542"/>
        <end position="574"/>
    </location>
</feature>
<dbReference type="SUPFAM" id="SSF55486">
    <property type="entry name" value="Metalloproteases ('zincins'), catalytic domain"/>
    <property type="match status" value="1"/>
</dbReference>
<dbReference type="InterPro" id="IPR001590">
    <property type="entry name" value="Peptidase_M12B"/>
</dbReference>
<feature type="compositionally biased region" description="Basic and acidic residues" evidence="2">
    <location>
        <begin position="610"/>
        <end position="631"/>
    </location>
</feature>
<sequence>MRGIILVFALIIKLADANSFLHAEIEDDVETEISDWSEAKTDGKLRLITFLIGIDSAVTRYYNYDEARIRSALVVLMHTVNQYFYPLNIRLSIIDILPVKGTNMGLDDFTAWKKEQRNLIEHDVTVLLRHNYEGGIAYSNGICSKNSLMISGFFPEATMNNAWVFMHQLAHVIGLTHQQKSKCKCKAAKDGRCLKLRGFPECSVQEMVKKLSNHSCLSPQSPSFSSNVLSPKKGSLPVCGNGLQEEEEECDCGPERFCDNILCDAVKCRFIVQKAYLTNMIPMGFAVIAFILVLLLWKFLIFPVFASLFQSLASLRKTEVGDQNAENRNDNENLNDVDVEQAPVRMRASRDSEPTIPVENRRTRLSTYGRSSDLKTAVSKLKLLPCGTWCAEQTQKTDAEQITSILTKQAFTRPAKIFIITSEYIDSYSLHTLVMTANNLVIQQVMIPQSPGVVTYDAPYYNYYRAYYDTYRRYANRMEQIYPYMHVEVPADQYPFVQQNDPYGNYDYNTWASSTCYSLIGCQECMTTTTIAANVDSTAETIEKSEAPETSETLDTSETVHSGDSKSNGNVIDPNTKLSAELVTQNIISQTTSPSEDYEYEITADPPGMKIDKTPLLDEVNEKSVSDEDLI</sequence>
<dbReference type="GeneID" id="9824442"/>